<comment type="caution">
    <text evidence="8">The sequence shown here is derived from an EMBL/GenBank/DDBJ whole genome shotgun (WGS) entry which is preliminary data.</text>
</comment>
<evidence type="ECO:0000259" key="7">
    <source>
        <dbReference type="PROSITE" id="PS50949"/>
    </source>
</evidence>
<dbReference type="SUPFAM" id="SSF46785">
    <property type="entry name" value="Winged helix' DNA-binding domain"/>
    <property type="match status" value="1"/>
</dbReference>
<evidence type="ECO:0000256" key="4">
    <source>
        <dbReference type="ARBA" id="ARBA00023125"/>
    </source>
</evidence>
<reference evidence="8 9" key="1">
    <citation type="submission" date="2023-07" db="EMBL/GenBank/DDBJ databases">
        <authorList>
            <person name="Girao M."/>
            <person name="Carvalho M.F."/>
        </authorList>
    </citation>
    <scope>NUCLEOTIDE SEQUENCE [LARGE SCALE GENOMIC DNA]</scope>
    <source>
        <strain evidence="8 9">66/93</strain>
    </source>
</reference>
<dbReference type="PANTHER" id="PTHR46577">
    <property type="entry name" value="HTH-TYPE TRANSCRIPTIONAL REGULATORY PROTEIN GABR"/>
    <property type="match status" value="1"/>
</dbReference>
<feature type="domain" description="HTH gntR-type" evidence="7">
    <location>
        <begin position="18"/>
        <end position="86"/>
    </location>
</feature>
<dbReference type="SMART" id="SM00345">
    <property type="entry name" value="HTH_GNTR"/>
    <property type="match status" value="1"/>
</dbReference>
<dbReference type="InterPro" id="IPR015424">
    <property type="entry name" value="PyrdxlP-dep_Trfase"/>
</dbReference>
<keyword evidence="3" id="KW-0805">Transcription regulation</keyword>
<evidence type="ECO:0000256" key="6">
    <source>
        <dbReference type="SAM" id="MobiDB-lite"/>
    </source>
</evidence>
<feature type="region of interest" description="Disordered" evidence="6">
    <location>
        <begin position="104"/>
        <end position="163"/>
    </location>
</feature>
<name>A0ABU7KUI3_9ACTN</name>
<dbReference type="Gene3D" id="1.10.10.10">
    <property type="entry name" value="Winged helix-like DNA-binding domain superfamily/Winged helix DNA-binding domain"/>
    <property type="match status" value="1"/>
</dbReference>
<dbReference type="InterPro" id="IPR051446">
    <property type="entry name" value="HTH_trans_reg/aminotransferase"/>
</dbReference>
<evidence type="ECO:0000313" key="8">
    <source>
        <dbReference type="EMBL" id="MEE2052946.1"/>
    </source>
</evidence>
<protein>
    <submittedName>
        <fullName evidence="8">PLP-dependent aminotransferase family protein</fullName>
    </submittedName>
</protein>
<dbReference type="Gene3D" id="3.40.640.10">
    <property type="entry name" value="Type I PLP-dependent aspartate aminotransferase-like (Major domain)"/>
    <property type="match status" value="1"/>
</dbReference>
<dbReference type="SUPFAM" id="SSF53383">
    <property type="entry name" value="PLP-dependent transferases"/>
    <property type="match status" value="1"/>
</dbReference>
<dbReference type="CDD" id="cd00609">
    <property type="entry name" value="AAT_like"/>
    <property type="match status" value="1"/>
</dbReference>
<dbReference type="InterPro" id="IPR036388">
    <property type="entry name" value="WH-like_DNA-bd_sf"/>
</dbReference>
<gene>
    <name evidence="8" type="ORF">Q8A49_20805</name>
</gene>
<dbReference type="Proteomes" id="UP001348641">
    <property type="component" value="Unassembled WGS sequence"/>
</dbReference>
<dbReference type="InterPro" id="IPR004839">
    <property type="entry name" value="Aminotransferase_I/II_large"/>
</dbReference>
<keyword evidence="2" id="KW-0663">Pyridoxal phosphate</keyword>
<keyword evidence="4" id="KW-0238">DNA-binding</keyword>
<dbReference type="EMBL" id="JAUUCC010000057">
    <property type="protein sequence ID" value="MEE2052946.1"/>
    <property type="molecule type" value="Genomic_DNA"/>
</dbReference>
<dbReference type="Pfam" id="PF00392">
    <property type="entry name" value="GntR"/>
    <property type="match status" value="1"/>
</dbReference>
<dbReference type="RefSeq" id="WP_330159932.1">
    <property type="nucleotide sequence ID" value="NZ_JAUUCC010000057.1"/>
</dbReference>
<dbReference type="GO" id="GO:0008483">
    <property type="term" value="F:transaminase activity"/>
    <property type="evidence" value="ECO:0007669"/>
    <property type="project" value="UniProtKB-KW"/>
</dbReference>
<keyword evidence="5" id="KW-0804">Transcription</keyword>
<evidence type="ECO:0000313" key="9">
    <source>
        <dbReference type="Proteomes" id="UP001348641"/>
    </source>
</evidence>
<sequence length="514" mass="53440">MSQGSDFLQLDAAGVPRGGRTAWLACALREAIGTGVLGPGARMPATRALAEDLGFARGTVVEAYQRLTEEGLLAANRGAGTTVAASPVLREPVPRVAARTRFGAGALPGAGGTGGPAAAPSFEPGRRPGEGPGQMPGPGTTAPGPGPGGVAPGRTAPAEVTDLSTGLPDLAAFPRGAWLRAEREVLATATARQLGYAPPQGTPELRAELSAWLARSRGVDAPPERIVVSAGVTGALSLLAQVLRDRGVEEVALEDPGADGNRRILGYWMDRVTPVPVDGEGIDVAGLARTSATAVAVTPAHQFPTGVVLSPGRRRDLVAWAGERDGIVIEDDYDAEYRYDRSPVRAMHSLAPNAVAYTSSLSKTLAPALRLGWLVPPPRLLDAVVERRWATDLGSPVLPQLVLAALLRDGTLARHLRSMRTRHRARQRAAVAAVREYMPGCPVLGVAAGVHLLVMLPDGADDEEVAARALDEGVAVQPLSRNRSASGAPGLVVSYAGHDPERLRDAVARLGRVV</sequence>
<feature type="compositionally biased region" description="Gly residues" evidence="6">
    <location>
        <begin position="106"/>
        <end position="115"/>
    </location>
</feature>
<dbReference type="PANTHER" id="PTHR46577:SF1">
    <property type="entry name" value="HTH-TYPE TRANSCRIPTIONAL REGULATORY PROTEIN GABR"/>
    <property type="match status" value="1"/>
</dbReference>
<proteinExistence type="inferred from homology"/>
<keyword evidence="8" id="KW-0808">Transferase</keyword>
<evidence type="ECO:0000256" key="2">
    <source>
        <dbReference type="ARBA" id="ARBA00022898"/>
    </source>
</evidence>
<dbReference type="InterPro" id="IPR036390">
    <property type="entry name" value="WH_DNA-bd_sf"/>
</dbReference>
<organism evidence="8 9">
    <name type="scientific">Nocardiopsis tropica</name>
    <dbReference type="NCBI Taxonomy" id="109330"/>
    <lineage>
        <taxon>Bacteria</taxon>
        <taxon>Bacillati</taxon>
        <taxon>Actinomycetota</taxon>
        <taxon>Actinomycetes</taxon>
        <taxon>Streptosporangiales</taxon>
        <taxon>Nocardiopsidaceae</taxon>
        <taxon>Nocardiopsis</taxon>
    </lineage>
</organism>
<accession>A0ABU7KUI3</accession>
<keyword evidence="8" id="KW-0032">Aminotransferase</keyword>
<dbReference type="CDD" id="cd07377">
    <property type="entry name" value="WHTH_GntR"/>
    <property type="match status" value="1"/>
</dbReference>
<dbReference type="InterPro" id="IPR000524">
    <property type="entry name" value="Tscrpt_reg_HTH_GntR"/>
</dbReference>
<evidence type="ECO:0000256" key="3">
    <source>
        <dbReference type="ARBA" id="ARBA00023015"/>
    </source>
</evidence>
<evidence type="ECO:0000256" key="5">
    <source>
        <dbReference type="ARBA" id="ARBA00023163"/>
    </source>
</evidence>
<dbReference type="PROSITE" id="PS50949">
    <property type="entry name" value="HTH_GNTR"/>
    <property type="match status" value="1"/>
</dbReference>
<comment type="similarity">
    <text evidence="1">In the C-terminal section; belongs to the class-I pyridoxal-phosphate-dependent aminotransferase family.</text>
</comment>
<dbReference type="Pfam" id="PF00155">
    <property type="entry name" value="Aminotran_1_2"/>
    <property type="match status" value="1"/>
</dbReference>
<evidence type="ECO:0000256" key="1">
    <source>
        <dbReference type="ARBA" id="ARBA00005384"/>
    </source>
</evidence>
<dbReference type="InterPro" id="IPR015421">
    <property type="entry name" value="PyrdxlP-dep_Trfase_major"/>
</dbReference>
<dbReference type="PRINTS" id="PR00035">
    <property type="entry name" value="HTHGNTR"/>
</dbReference>